<dbReference type="EMBL" id="KN832971">
    <property type="protein sequence ID" value="KIM91726.1"/>
    <property type="molecule type" value="Genomic_DNA"/>
</dbReference>
<dbReference type="Proteomes" id="UP000054166">
    <property type="component" value="Unassembled WGS sequence"/>
</dbReference>
<reference evidence="2 3" key="1">
    <citation type="submission" date="2014-04" db="EMBL/GenBank/DDBJ databases">
        <authorList>
            <consortium name="DOE Joint Genome Institute"/>
            <person name="Kuo A."/>
            <person name="Tarkka M."/>
            <person name="Buscot F."/>
            <person name="Kohler A."/>
            <person name="Nagy L.G."/>
            <person name="Floudas D."/>
            <person name="Copeland A."/>
            <person name="Barry K.W."/>
            <person name="Cichocki N."/>
            <person name="Veneault-Fourrey C."/>
            <person name="LaButti K."/>
            <person name="Lindquist E.A."/>
            <person name="Lipzen A."/>
            <person name="Lundell T."/>
            <person name="Morin E."/>
            <person name="Murat C."/>
            <person name="Sun H."/>
            <person name="Tunlid A."/>
            <person name="Henrissat B."/>
            <person name="Grigoriev I.V."/>
            <person name="Hibbett D.S."/>
            <person name="Martin F."/>
            <person name="Nordberg H.P."/>
            <person name="Cantor M.N."/>
            <person name="Hua S.X."/>
        </authorList>
    </citation>
    <scope>NUCLEOTIDE SEQUENCE [LARGE SCALE GENOMIC DNA]</scope>
    <source>
        <strain evidence="2 3">F 1598</strain>
    </source>
</reference>
<name>A0A0C3GMI8_PILCF</name>
<feature type="domain" description="CHAT" evidence="1">
    <location>
        <begin position="494"/>
        <end position="782"/>
    </location>
</feature>
<evidence type="ECO:0000313" key="3">
    <source>
        <dbReference type="Proteomes" id="UP000054166"/>
    </source>
</evidence>
<sequence>MAVKLTDDQDAEKPGFLSNLGGSLRIRFESLGELPDIESAILNQQRAVDLIDDGNPHKQIVLSNLGASQLRRFERLGIHSDLDDAISNQLLAVKLTPDGHPAKPGNLSALSSSQNIRFQRLNNFVDLESSISNGQIAVDLTDDCDPEKPNFLSVLGCNQRVSFVNLGKVFDLECAISNQQKAVELTDDAHPNNPAHLINLGNSQYRRWQKLGELTDIAACVSTFKAAAQSKAAYAHHALYSARRWADISRRHGDLVSALEGYHTALEILPKVAWLGLDVSSHHDRLLNERSENLGCLAANCAIQLGHLEEAVELLDLGRSVFWQQASSLRCDVEALRREQPELANELESVGRRLDAGNFSGSFFTADEQNVRVHSTEDIGKERRHLVVMWENLVERVRQLPQFEYFLKPIPFRNLRRAATTGQVVIINVCEVGVDALIFGALGPIDHVPLPKINLKTLTKLSSNVMLNRSSDARATLDDRAMKRHKSSTDTLQTTLQTIWHMILVPIFLQMQIPLESYAGLPQCRIWWYPTGPLTFVPLHAAGPGNETVDVGHIIISSYVTTLSNLFQAWTASTPASTRQLKLLAISQPDTPGQRAIPKSTQEVQRVIEAARSAGWAQEDIVHLHGIDASVDCVSDALETCAWVHFACHGSQDPIMGTKSAFALHDGQLELGQIASKRLSGQFAFLSACHAASGLKELPGEAMHLAAGLQFAGFPSVIATMWGISDEDAPKVADHAYHYLFRNGVEGLDPSDAATALNRAVLRLREDPDVTLNRWAPFIHFGI</sequence>
<reference evidence="3" key="2">
    <citation type="submission" date="2015-01" db="EMBL/GenBank/DDBJ databases">
        <title>Evolutionary Origins and Diversification of the Mycorrhizal Mutualists.</title>
        <authorList>
            <consortium name="DOE Joint Genome Institute"/>
            <consortium name="Mycorrhizal Genomics Consortium"/>
            <person name="Kohler A."/>
            <person name="Kuo A."/>
            <person name="Nagy L.G."/>
            <person name="Floudas D."/>
            <person name="Copeland A."/>
            <person name="Barry K.W."/>
            <person name="Cichocki N."/>
            <person name="Veneault-Fourrey C."/>
            <person name="LaButti K."/>
            <person name="Lindquist E.A."/>
            <person name="Lipzen A."/>
            <person name="Lundell T."/>
            <person name="Morin E."/>
            <person name="Murat C."/>
            <person name="Riley R."/>
            <person name="Ohm R."/>
            <person name="Sun H."/>
            <person name="Tunlid A."/>
            <person name="Henrissat B."/>
            <person name="Grigoriev I.V."/>
            <person name="Hibbett D.S."/>
            <person name="Martin F."/>
        </authorList>
    </citation>
    <scope>NUCLEOTIDE SEQUENCE [LARGE SCALE GENOMIC DNA]</scope>
    <source>
        <strain evidence="3">F 1598</strain>
    </source>
</reference>
<dbReference type="OrthoDB" id="9991317at2759"/>
<protein>
    <recommendedName>
        <fullName evidence="1">CHAT domain-containing protein</fullName>
    </recommendedName>
</protein>
<dbReference type="Gene3D" id="1.25.40.10">
    <property type="entry name" value="Tetratricopeptide repeat domain"/>
    <property type="match status" value="1"/>
</dbReference>
<evidence type="ECO:0000259" key="1">
    <source>
        <dbReference type="Pfam" id="PF12770"/>
    </source>
</evidence>
<accession>A0A0C3GMI8</accession>
<proteinExistence type="predicted"/>
<organism evidence="2 3">
    <name type="scientific">Piloderma croceum (strain F 1598)</name>
    <dbReference type="NCBI Taxonomy" id="765440"/>
    <lineage>
        <taxon>Eukaryota</taxon>
        <taxon>Fungi</taxon>
        <taxon>Dikarya</taxon>
        <taxon>Basidiomycota</taxon>
        <taxon>Agaricomycotina</taxon>
        <taxon>Agaricomycetes</taxon>
        <taxon>Agaricomycetidae</taxon>
        <taxon>Atheliales</taxon>
        <taxon>Atheliaceae</taxon>
        <taxon>Piloderma</taxon>
    </lineage>
</organism>
<gene>
    <name evidence="2" type="ORF">PILCRDRAFT_811016</name>
</gene>
<evidence type="ECO:0000313" key="2">
    <source>
        <dbReference type="EMBL" id="KIM91726.1"/>
    </source>
</evidence>
<dbReference type="InParanoid" id="A0A0C3GMI8"/>
<dbReference type="Pfam" id="PF12770">
    <property type="entry name" value="CHAT"/>
    <property type="match status" value="1"/>
</dbReference>
<dbReference type="HOGENOM" id="CLU_001305_0_1_1"/>
<dbReference type="InterPro" id="IPR011990">
    <property type="entry name" value="TPR-like_helical_dom_sf"/>
</dbReference>
<dbReference type="InterPro" id="IPR024983">
    <property type="entry name" value="CHAT_dom"/>
</dbReference>
<dbReference type="AlphaFoldDB" id="A0A0C3GMI8"/>
<keyword evidence="3" id="KW-1185">Reference proteome</keyword>